<evidence type="ECO:0000313" key="2">
    <source>
        <dbReference type="EMBL" id="TEA19310.1"/>
    </source>
</evidence>
<comment type="caution">
    <text evidence="2">The sequence shown here is derived from an EMBL/GenBank/DDBJ whole genome shotgun (WGS) entry which is preliminary data.</text>
</comment>
<keyword evidence="3" id="KW-1185">Reference proteome</keyword>
<sequence>MRAAWATRVFPSLQITGFLGAPSHTQLDLFAPAGGECADVPSPAHLQITLVAGGEKVGGDGGIGLYPPSMSSTNPIAHNLTPDIRLGTPLPNRAPSPRAPPRSSRAPFLPAAGALVSEPTCPLRLDAVFLHGSDLLRFGPDGAHARASTTQRTIDVSGLRRQGAQEQGGEDDGFWRCL</sequence>
<name>A0A4R8TLT4_9PEZI</name>
<reference evidence="2 3" key="1">
    <citation type="submission" date="2018-11" db="EMBL/GenBank/DDBJ databases">
        <title>Genome sequence and assembly of Colletotrichum sidae.</title>
        <authorList>
            <person name="Gan P."/>
            <person name="Shirasu K."/>
        </authorList>
    </citation>
    <scope>NUCLEOTIDE SEQUENCE [LARGE SCALE GENOMIC DNA]</scope>
    <source>
        <strain evidence="2 3">CBS 518.97</strain>
    </source>
</reference>
<accession>A0A4R8TLT4</accession>
<organism evidence="2 3">
    <name type="scientific">Colletotrichum sidae</name>
    <dbReference type="NCBI Taxonomy" id="1347389"/>
    <lineage>
        <taxon>Eukaryota</taxon>
        <taxon>Fungi</taxon>
        <taxon>Dikarya</taxon>
        <taxon>Ascomycota</taxon>
        <taxon>Pezizomycotina</taxon>
        <taxon>Sordariomycetes</taxon>
        <taxon>Hypocreomycetidae</taxon>
        <taxon>Glomerellales</taxon>
        <taxon>Glomerellaceae</taxon>
        <taxon>Colletotrichum</taxon>
        <taxon>Colletotrichum orbiculare species complex</taxon>
    </lineage>
</organism>
<evidence type="ECO:0000313" key="3">
    <source>
        <dbReference type="Proteomes" id="UP000295604"/>
    </source>
</evidence>
<feature type="region of interest" description="Disordered" evidence="1">
    <location>
        <begin position="87"/>
        <end position="106"/>
    </location>
</feature>
<protein>
    <submittedName>
        <fullName evidence="2">Uncharacterized protein</fullName>
    </submittedName>
</protein>
<dbReference type="AlphaFoldDB" id="A0A4R8TLT4"/>
<dbReference type="Proteomes" id="UP000295604">
    <property type="component" value="Unassembled WGS sequence"/>
</dbReference>
<evidence type="ECO:0000256" key="1">
    <source>
        <dbReference type="SAM" id="MobiDB-lite"/>
    </source>
</evidence>
<dbReference type="EMBL" id="QAPF01000049">
    <property type="protein sequence ID" value="TEA19310.1"/>
    <property type="molecule type" value="Genomic_DNA"/>
</dbReference>
<gene>
    <name evidence="2" type="ORF">C8034_v000796</name>
</gene>
<proteinExistence type="predicted"/>